<keyword evidence="2" id="KW-0378">Hydrolase</keyword>
<dbReference type="GO" id="GO:0043139">
    <property type="term" value="F:5'-3' DNA helicase activity"/>
    <property type="evidence" value="ECO:0007669"/>
    <property type="project" value="TreeGrafter"/>
</dbReference>
<dbReference type="PANTHER" id="PTHR43788:SF8">
    <property type="entry name" value="DNA-BINDING PROTEIN SMUBP-2"/>
    <property type="match status" value="1"/>
</dbReference>
<dbReference type="Proteomes" id="UP000248925">
    <property type="component" value="Unassembled WGS sequence"/>
</dbReference>
<dbReference type="InterPro" id="IPR027417">
    <property type="entry name" value="P-loop_NTPase"/>
</dbReference>
<dbReference type="SUPFAM" id="SSF52540">
    <property type="entry name" value="P-loop containing nucleoside triphosphate hydrolases"/>
    <property type="match status" value="1"/>
</dbReference>
<dbReference type="InterPro" id="IPR050534">
    <property type="entry name" value="Coronavir_polyprotein_1ab"/>
</dbReference>
<dbReference type="PANTHER" id="PTHR43788">
    <property type="entry name" value="DNA2/NAM7 HELICASE FAMILY MEMBER"/>
    <property type="match status" value="1"/>
</dbReference>
<reference evidence="7 8" key="1">
    <citation type="journal article" date="2018" name="Sci. Rep.">
        <title>Rhizobium tumorigenes sp. nov., a novel plant tumorigenic bacterium isolated from cane gall tumors on thornless blackberry.</title>
        <authorList>
            <person name="Kuzmanovi N."/>
            <person name="Smalla K."/>
            <person name="Gronow S."/>
            <person name="PuBawska J."/>
        </authorList>
    </citation>
    <scope>NUCLEOTIDE SEQUENCE [LARGE SCALE GENOMIC DNA]</scope>
    <source>
        <strain evidence="7 8">CCBAU 85046</strain>
    </source>
</reference>
<proteinExistence type="predicted"/>
<dbReference type="InterPro" id="IPR012337">
    <property type="entry name" value="RNaseH-like_sf"/>
</dbReference>
<evidence type="ECO:0000259" key="5">
    <source>
        <dbReference type="Pfam" id="PF13087"/>
    </source>
</evidence>
<dbReference type="InterPro" id="IPR047187">
    <property type="entry name" value="SF1_C_Upf1"/>
</dbReference>
<keyword evidence="3" id="KW-0347">Helicase</keyword>
<accession>A0A2W4E805</accession>
<evidence type="ECO:0000256" key="2">
    <source>
        <dbReference type="ARBA" id="ARBA00022801"/>
    </source>
</evidence>
<evidence type="ECO:0000313" key="8">
    <source>
        <dbReference type="Proteomes" id="UP000248925"/>
    </source>
</evidence>
<evidence type="ECO:0000256" key="4">
    <source>
        <dbReference type="ARBA" id="ARBA00022840"/>
    </source>
</evidence>
<dbReference type="SUPFAM" id="SSF53098">
    <property type="entry name" value="Ribonuclease H-like"/>
    <property type="match status" value="1"/>
</dbReference>
<gene>
    <name evidence="7" type="ORF">CPY51_29760</name>
</gene>
<name>A0A2W4E805_9HYPH</name>
<sequence length="772" mass="85600">MICSSVNLCFFIRPSFVRPNSNQFWRKFAVAGHYHYAAYEVSAVRRLMGRHGVCEFEVDQLLRNNVFIDLYQIVRQALIVGEPRYSIKNIEHLYRPKRDTQVASGGDSVVVYEMWRDEPDGLDWTTSETLRDIRDYNKDDCDSTEELTRWLRACQTQGNVEFRGSSEMKQPPRKEEKEQISSYRETLLNKADDERSNGKAATATAIELLAHSLEFHEREAKPMWWKYFDRVAMTDVELYDDPDCLAGLVRTETPPQAGGVYEYGFDANQDFKSNAKEYEIVGMERSRVSLDEIDERLGLVCVVSSSSPPKVISLVPYEYVRPAPIPAAIKKAVIAGEADRFPPSALVDFLTRSRPRILGNVEGPIISSDRELLPQVIEVIRNLQSSCLCIQGPPGAGKTYTASHTILALLRDGKKIAVTSNSHKAINNLISGVRKAAQDERVVVKLVKVDRDPNRDPELYDKPDVFVVKDATGALKHMTGQPVLVGGTAWTFANERMQGLYDYLFIDEAGQVSIANLVGTSMSARNIVLMGDQMQLPQPAQGVHPGESGMSLLEFYMQGRATIPPDLGVFLPTSYRMHPDVCSFISHAIYEGRLHGEPVAATRYIIPGPNSRLKSTGIMFHGVDHEGNTQASDEEVVAIRGIVAELLTASVMKDGKPRPLTLSDILFITPYNHQRRKLQDALGAGAKVGTVDKFQGQEAPVVIMSMCSSDVNESPRGMDFLFSKNRLNVAISRAMCLAVVVGSPSLGNASVANLKQMALAALFCRVLGSSGL</sequence>
<keyword evidence="1" id="KW-0547">Nucleotide-binding</keyword>
<evidence type="ECO:0000259" key="6">
    <source>
        <dbReference type="Pfam" id="PF13482"/>
    </source>
</evidence>
<dbReference type="CDD" id="cd18808">
    <property type="entry name" value="SF1_C_Upf1"/>
    <property type="match status" value="1"/>
</dbReference>
<dbReference type="EMBL" id="PCDP01000076">
    <property type="protein sequence ID" value="PZM07950.1"/>
    <property type="molecule type" value="Genomic_DNA"/>
</dbReference>
<dbReference type="AlphaFoldDB" id="A0A2W4E805"/>
<feature type="domain" description="YprB ribonuclease H-like" evidence="6">
    <location>
        <begin position="25"/>
        <end position="151"/>
    </location>
</feature>
<comment type="caution">
    <text evidence="7">The sequence shown here is derived from an EMBL/GenBank/DDBJ whole genome shotgun (WGS) entry which is preliminary data.</text>
</comment>
<dbReference type="Pfam" id="PF13482">
    <property type="entry name" value="RNase_H_2"/>
    <property type="match status" value="1"/>
</dbReference>
<evidence type="ECO:0000256" key="3">
    <source>
        <dbReference type="ARBA" id="ARBA00022806"/>
    </source>
</evidence>
<keyword evidence="4" id="KW-0067">ATP-binding</keyword>
<organism evidence="7 8">
    <name type="scientific">Rhizobium tubonense</name>
    <dbReference type="NCBI Taxonomy" id="484088"/>
    <lineage>
        <taxon>Bacteria</taxon>
        <taxon>Pseudomonadati</taxon>
        <taxon>Pseudomonadota</taxon>
        <taxon>Alphaproteobacteria</taxon>
        <taxon>Hyphomicrobiales</taxon>
        <taxon>Rhizobiaceae</taxon>
        <taxon>Rhizobium/Agrobacterium group</taxon>
        <taxon>Rhizobium</taxon>
    </lineage>
</organism>
<dbReference type="GO" id="GO:0016787">
    <property type="term" value="F:hydrolase activity"/>
    <property type="evidence" value="ECO:0007669"/>
    <property type="project" value="UniProtKB-KW"/>
</dbReference>
<dbReference type="Pfam" id="PF13087">
    <property type="entry name" value="AAA_12"/>
    <property type="match status" value="1"/>
</dbReference>
<dbReference type="Gene3D" id="3.40.50.300">
    <property type="entry name" value="P-loop containing nucleotide triphosphate hydrolases"/>
    <property type="match status" value="2"/>
</dbReference>
<evidence type="ECO:0008006" key="9">
    <source>
        <dbReference type="Google" id="ProtNLM"/>
    </source>
</evidence>
<evidence type="ECO:0000256" key="1">
    <source>
        <dbReference type="ARBA" id="ARBA00022741"/>
    </source>
</evidence>
<dbReference type="Pfam" id="PF13245">
    <property type="entry name" value="AAA_19"/>
    <property type="match status" value="1"/>
</dbReference>
<keyword evidence="8" id="KW-1185">Reference proteome</keyword>
<dbReference type="InterPro" id="IPR038720">
    <property type="entry name" value="YprB_RNase_H-like_dom"/>
</dbReference>
<feature type="domain" description="DNA2/NAM7 helicase-like C-terminal" evidence="5">
    <location>
        <begin position="560"/>
        <end position="743"/>
    </location>
</feature>
<evidence type="ECO:0000313" key="7">
    <source>
        <dbReference type="EMBL" id="PZM07950.1"/>
    </source>
</evidence>
<dbReference type="GO" id="GO:0005524">
    <property type="term" value="F:ATP binding"/>
    <property type="evidence" value="ECO:0007669"/>
    <property type="project" value="UniProtKB-KW"/>
</dbReference>
<dbReference type="InterPro" id="IPR041679">
    <property type="entry name" value="DNA2/NAM7-like_C"/>
</dbReference>
<dbReference type="CDD" id="cd17934">
    <property type="entry name" value="DEXXQc_Upf1-like"/>
    <property type="match status" value="1"/>
</dbReference>
<protein>
    <recommendedName>
        <fullName evidence="9">Helicase</fullName>
    </recommendedName>
</protein>